<gene>
    <name evidence="10" type="ORF">BW730_14390</name>
</gene>
<keyword evidence="7 8" id="KW-0472">Membrane</keyword>
<feature type="domain" description="ABC transmembrane type-1" evidence="9">
    <location>
        <begin position="76"/>
        <end position="275"/>
    </location>
</feature>
<evidence type="ECO:0000256" key="2">
    <source>
        <dbReference type="ARBA" id="ARBA00022448"/>
    </source>
</evidence>
<feature type="transmembrane region" description="Helical" evidence="8">
    <location>
        <begin position="111"/>
        <end position="135"/>
    </location>
</feature>
<feature type="transmembrane region" description="Helical" evidence="8">
    <location>
        <begin position="258"/>
        <end position="278"/>
    </location>
</feature>
<feature type="transmembrane region" description="Helical" evidence="8">
    <location>
        <begin position="80"/>
        <end position="99"/>
    </location>
</feature>
<evidence type="ECO:0000313" key="10">
    <source>
        <dbReference type="EMBL" id="AQP49388.1"/>
    </source>
</evidence>
<feature type="transmembrane region" description="Helical" evidence="8">
    <location>
        <begin position="543"/>
        <end position="565"/>
    </location>
</feature>
<feature type="transmembrane region" description="Helical" evidence="8">
    <location>
        <begin position="402"/>
        <end position="424"/>
    </location>
</feature>
<organism evidence="10 11">
    <name type="scientific">Tessaracoccus aquimaris</name>
    <dbReference type="NCBI Taxonomy" id="1332264"/>
    <lineage>
        <taxon>Bacteria</taxon>
        <taxon>Bacillati</taxon>
        <taxon>Actinomycetota</taxon>
        <taxon>Actinomycetes</taxon>
        <taxon>Propionibacteriales</taxon>
        <taxon>Propionibacteriaceae</taxon>
        <taxon>Tessaracoccus</taxon>
    </lineage>
</organism>
<evidence type="ECO:0000256" key="6">
    <source>
        <dbReference type="ARBA" id="ARBA00022989"/>
    </source>
</evidence>
<sequence length="575" mass="60386">MLTSAVEAPTSGRPRARRSPRVRIDRPSLLIFICVAAVLAVIVVWPIAQLLVTGTVPQGLAVIASTFTEPANRRMLGNTLLLGLLTGVIGTTIGLCFAFAQVRLQFRGRRLVHFIALLPVVAPPFAVATAVIVLFGRNGVISKGIFEVPIDVYGLPGLVLVMSLSFSPIAYLTIRAMLLNVDSAMEEAAANLGAGGLYAFRTVTLPMIFPGIAGSFLFLFVEAISDLANPLVIGGNYTVVASNVYYAITGDFSIVKAAAYSLVLLVPALVVFVLQHYWVSKRSVVSVTGKPSQAPALITSPALRVPILIVVGLVSLLSVAIFATVIVGGFIKIIGVNNSFTLDHYAQILTGRAPGAFLDTTVLAIIAAPISGLLGTIVAWLVVRKLGRRVGGVVDFVGMLGVAVPGIVLGLGYAVAFSVPYYLLGLKVPALAGGNGILGGAAAILLVYIVFALPAGQRSSIAAISQIHPAIEEASTSLGADSITTFWKTTLPLLRPALLAGVSYAIARSMTALTPIIFITTPETHIVSAQLLDEVDTGRFGNAFAYCTLLIALVLAFMGLLELALRRWGRVAPRV</sequence>
<dbReference type="SUPFAM" id="SSF161098">
    <property type="entry name" value="MetI-like"/>
    <property type="match status" value="2"/>
</dbReference>
<feature type="transmembrane region" description="Helical" evidence="8">
    <location>
        <begin position="356"/>
        <end position="382"/>
    </location>
</feature>
<keyword evidence="11" id="KW-1185">Reference proteome</keyword>
<reference evidence="11" key="1">
    <citation type="submission" date="2017-02" db="EMBL/GenBank/DDBJ databases">
        <title>Tessaracoccus aquaemaris sp. nov., isolated from the intestine of a Korean rockfish, Sebastes schlegelii, in a marine aquaculture pond.</title>
        <authorList>
            <person name="Tak E.J."/>
            <person name="Bae J.-W."/>
        </authorList>
    </citation>
    <scope>NUCLEOTIDE SEQUENCE [LARGE SCALE GENOMIC DNA]</scope>
    <source>
        <strain evidence="11">NSG39</strain>
    </source>
</reference>
<dbReference type="PANTHER" id="PTHR43357">
    <property type="entry name" value="INNER MEMBRANE ABC TRANSPORTER PERMEASE PROTEIN YDCV"/>
    <property type="match status" value="1"/>
</dbReference>
<dbReference type="CDD" id="cd06261">
    <property type="entry name" value="TM_PBP2"/>
    <property type="match status" value="2"/>
</dbReference>
<evidence type="ECO:0000256" key="8">
    <source>
        <dbReference type="RuleBase" id="RU363032"/>
    </source>
</evidence>
<evidence type="ECO:0000256" key="4">
    <source>
        <dbReference type="ARBA" id="ARBA00022519"/>
    </source>
</evidence>
<evidence type="ECO:0000259" key="9">
    <source>
        <dbReference type="PROSITE" id="PS50928"/>
    </source>
</evidence>
<keyword evidence="6 8" id="KW-1133">Transmembrane helix</keyword>
<dbReference type="GO" id="GO:0055085">
    <property type="term" value="P:transmembrane transport"/>
    <property type="evidence" value="ECO:0007669"/>
    <property type="project" value="InterPro"/>
</dbReference>
<accession>A0A1Q2CTE7</accession>
<dbReference type="InterPro" id="IPR000515">
    <property type="entry name" value="MetI-like"/>
</dbReference>
<proteinExistence type="inferred from homology"/>
<dbReference type="STRING" id="1332264.BW730_14390"/>
<name>A0A1Q2CTE7_9ACTN</name>
<dbReference type="Gene3D" id="1.10.3720.10">
    <property type="entry name" value="MetI-like"/>
    <property type="match status" value="2"/>
</dbReference>
<dbReference type="AlphaFoldDB" id="A0A1Q2CTE7"/>
<evidence type="ECO:0000256" key="3">
    <source>
        <dbReference type="ARBA" id="ARBA00022475"/>
    </source>
</evidence>
<evidence type="ECO:0000256" key="7">
    <source>
        <dbReference type="ARBA" id="ARBA00023136"/>
    </source>
</evidence>
<dbReference type="PROSITE" id="PS50928">
    <property type="entry name" value="ABC_TM1"/>
    <property type="match status" value="2"/>
</dbReference>
<dbReference type="EMBL" id="CP019606">
    <property type="protein sequence ID" value="AQP49388.1"/>
    <property type="molecule type" value="Genomic_DNA"/>
</dbReference>
<dbReference type="KEGG" id="tes:BW730_14390"/>
<keyword evidence="4" id="KW-0997">Cell inner membrane</keyword>
<comment type="subcellular location">
    <subcellularLocation>
        <location evidence="1">Cell inner membrane</location>
        <topology evidence="1">Multi-pass membrane protein</topology>
    </subcellularLocation>
    <subcellularLocation>
        <location evidence="8">Cell membrane</location>
        <topology evidence="8">Multi-pass membrane protein</topology>
    </subcellularLocation>
</comment>
<evidence type="ECO:0000313" key="11">
    <source>
        <dbReference type="Proteomes" id="UP000188145"/>
    </source>
</evidence>
<protein>
    <submittedName>
        <fullName evidence="10">Iron transporter permease</fullName>
    </submittedName>
</protein>
<feature type="domain" description="ABC transmembrane type-1" evidence="9">
    <location>
        <begin position="357"/>
        <end position="561"/>
    </location>
</feature>
<keyword evidence="3" id="KW-1003">Cell membrane</keyword>
<dbReference type="InterPro" id="IPR035906">
    <property type="entry name" value="MetI-like_sf"/>
</dbReference>
<feature type="transmembrane region" description="Helical" evidence="8">
    <location>
        <begin position="27"/>
        <end position="48"/>
    </location>
</feature>
<feature type="transmembrane region" description="Helical" evidence="8">
    <location>
        <begin position="307"/>
        <end position="335"/>
    </location>
</feature>
<dbReference type="GO" id="GO:0005886">
    <property type="term" value="C:plasma membrane"/>
    <property type="evidence" value="ECO:0007669"/>
    <property type="project" value="UniProtKB-SubCell"/>
</dbReference>
<feature type="transmembrane region" description="Helical" evidence="8">
    <location>
        <begin position="198"/>
        <end position="221"/>
    </location>
</feature>
<evidence type="ECO:0000256" key="1">
    <source>
        <dbReference type="ARBA" id="ARBA00004429"/>
    </source>
</evidence>
<dbReference type="Proteomes" id="UP000188145">
    <property type="component" value="Chromosome"/>
</dbReference>
<feature type="transmembrane region" description="Helical" evidence="8">
    <location>
        <begin position="436"/>
        <end position="455"/>
    </location>
</feature>
<feature type="transmembrane region" description="Helical" evidence="8">
    <location>
        <begin position="155"/>
        <end position="178"/>
    </location>
</feature>
<dbReference type="Pfam" id="PF00528">
    <property type="entry name" value="BPD_transp_1"/>
    <property type="match status" value="2"/>
</dbReference>
<dbReference type="PANTHER" id="PTHR43357:SF4">
    <property type="entry name" value="INNER MEMBRANE ABC TRANSPORTER PERMEASE PROTEIN YDCV"/>
    <property type="match status" value="1"/>
</dbReference>
<evidence type="ECO:0000256" key="5">
    <source>
        <dbReference type="ARBA" id="ARBA00022692"/>
    </source>
</evidence>
<comment type="similarity">
    <text evidence="8">Belongs to the binding-protein-dependent transport system permease family.</text>
</comment>
<keyword evidence="2 8" id="KW-0813">Transport</keyword>
<keyword evidence="5 8" id="KW-0812">Transmembrane</keyword>